<dbReference type="Proteomes" id="UP000663868">
    <property type="component" value="Unassembled WGS sequence"/>
</dbReference>
<proteinExistence type="predicted"/>
<evidence type="ECO:0000313" key="3">
    <source>
        <dbReference type="Proteomes" id="UP000663868"/>
    </source>
</evidence>
<sequence>RISRVSSAVSTIENNNGAHGRYGTNEESELQELEDKIKQELITPVTGINLCGLINDKISNLDRALKEVGASSDYGKKKTSPIAEKLRTEAIRNGQSRQQVQQFATMLTTKAAEDQAIATLKSKQDDNAPPEQSRTTLLEV</sequence>
<feature type="non-terminal residue" evidence="2">
    <location>
        <position position="140"/>
    </location>
</feature>
<protein>
    <submittedName>
        <fullName evidence="2">Uncharacterized protein</fullName>
    </submittedName>
</protein>
<feature type="region of interest" description="Disordered" evidence="1">
    <location>
        <begin position="119"/>
        <end position="140"/>
    </location>
</feature>
<name>A0A820NDF1_9BILA</name>
<dbReference type="EMBL" id="CAJOBB010022925">
    <property type="protein sequence ID" value="CAF4388943.1"/>
    <property type="molecule type" value="Genomic_DNA"/>
</dbReference>
<feature type="non-terminal residue" evidence="2">
    <location>
        <position position="1"/>
    </location>
</feature>
<feature type="compositionally biased region" description="Polar residues" evidence="1">
    <location>
        <begin position="1"/>
        <end position="17"/>
    </location>
</feature>
<gene>
    <name evidence="2" type="ORF">KXQ929_LOCUS50346</name>
</gene>
<dbReference type="AlphaFoldDB" id="A0A820NDF1"/>
<evidence type="ECO:0000256" key="1">
    <source>
        <dbReference type="SAM" id="MobiDB-lite"/>
    </source>
</evidence>
<organism evidence="2 3">
    <name type="scientific">Adineta steineri</name>
    <dbReference type="NCBI Taxonomy" id="433720"/>
    <lineage>
        <taxon>Eukaryota</taxon>
        <taxon>Metazoa</taxon>
        <taxon>Spiralia</taxon>
        <taxon>Gnathifera</taxon>
        <taxon>Rotifera</taxon>
        <taxon>Eurotatoria</taxon>
        <taxon>Bdelloidea</taxon>
        <taxon>Adinetida</taxon>
        <taxon>Adinetidae</taxon>
        <taxon>Adineta</taxon>
    </lineage>
</organism>
<comment type="caution">
    <text evidence="2">The sequence shown here is derived from an EMBL/GenBank/DDBJ whole genome shotgun (WGS) entry which is preliminary data.</text>
</comment>
<feature type="compositionally biased region" description="Polar residues" evidence="1">
    <location>
        <begin position="130"/>
        <end position="140"/>
    </location>
</feature>
<reference evidence="2" key="1">
    <citation type="submission" date="2021-02" db="EMBL/GenBank/DDBJ databases">
        <authorList>
            <person name="Nowell W R."/>
        </authorList>
    </citation>
    <scope>NUCLEOTIDE SEQUENCE</scope>
</reference>
<feature type="region of interest" description="Disordered" evidence="1">
    <location>
        <begin position="1"/>
        <end position="23"/>
    </location>
</feature>
<accession>A0A820NDF1</accession>
<evidence type="ECO:0000313" key="2">
    <source>
        <dbReference type="EMBL" id="CAF4388943.1"/>
    </source>
</evidence>